<keyword evidence="3" id="KW-0808">Transferase</keyword>
<feature type="transmembrane region" description="Helical" evidence="1">
    <location>
        <begin position="45"/>
        <end position="64"/>
    </location>
</feature>
<feature type="domain" description="Acyltransferase 3" evidence="2">
    <location>
        <begin position="6"/>
        <end position="298"/>
    </location>
</feature>
<feature type="transmembrane region" description="Helical" evidence="1">
    <location>
        <begin position="85"/>
        <end position="107"/>
    </location>
</feature>
<keyword evidence="4" id="KW-1185">Reference proteome</keyword>
<dbReference type="EMBL" id="JACSQJ010000005">
    <property type="protein sequence ID" value="MBD7988424.1"/>
    <property type="molecule type" value="Genomic_DNA"/>
</dbReference>
<feature type="transmembrane region" description="Helical" evidence="1">
    <location>
        <begin position="219"/>
        <end position="237"/>
    </location>
</feature>
<dbReference type="InterPro" id="IPR050879">
    <property type="entry name" value="Acyltransferase_3"/>
</dbReference>
<name>A0ABR8ULF8_9GAMM</name>
<accession>A0ABR8ULF8</accession>
<feature type="transmembrane region" description="Helical" evidence="1">
    <location>
        <begin position="190"/>
        <end position="207"/>
    </location>
</feature>
<protein>
    <submittedName>
        <fullName evidence="3">Acyltransferase</fullName>
    </submittedName>
</protein>
<feature type="transmembrane region" description="Helical" evidence="1">
    <location>
        <begin position="158"/>
        <end position="178"/>
    </location>
</feature>
<dbReference type="Pfam" id="PF01757">
    <property type="entry name" value="Acyl_transf_3"/>
    <property type="match status" value="1"/>
</dbReference>
<keyword evidence="1" id="KW-0472">Membrane</keyword>
<dbReference type="InterPro" id="IPR002656">
    <property type="entry name" value="Acyl_transf_3_dom"/>
</dbReference>
<feature type="transmembrane region" description="Helical" evidence="1">
    <location>
        <begin position="243"/>
        <end position="263"/>
    </location>
</feature>
<dbReference type="Proteomes" id="UP000647183">
    <property type="component" value="Unassembled WGS sequence"/>
</dbReference>
<reference evidence="3 4" key="1">
    <citation type="submission" date="2020-08" db="EMBL/GenBank/DDBJ databases">
        <title>A Genomic Blueprint of the Chicken Gut Microbiome.</title>
        <authorList>
            <person name="Gilroy R."/>
            <person name="Ravi A."/>
            <person name="Getino M."/>
            <person name="Pursley I."/>
            <person name="Horton D.L."/>
            <person name="Alikhan N.-F."/>
            <person name="Baker D."/>
            <person name="Gharbi K."/>
            <person name="Hall N."/>
            <person name="Watson M."/>
            <person name="Adriaenssens E.M."/>
            <person name="Foster-Nyarko E."/>
            <person name="Jarju S."/>
            <person name="Secka A."/>
            <person name="Antonio M."/>
            <person name="Oren A."/>
            <person name="Chaudhuri R."/>
            <person name="La Ragione R.M."/>
            <person name="Hildebrand F."/>
            <person name="Pallen M.J."/>
        </authorList>
    </citation>
    <scope>NUCLEOTIDE SEQUENCE [LARGE SCALE GENOMIC DNA]</scope>
    <source>
        <strain evidence="3 4">Sa2BVA3</strain>
    </source>
</reference>
<feature type="transmembrane region" description="Helical" evidence="1">
    <location>
        <begin position="127"/>
        <end position="146"/>
    </location>
</feature>
<dbReference type="PANTHER" id="PTHR23028">
    <property type="entry name" value="ACETYLTRANSFERASE"/>
    <property type="match status" value="1"/>
</dbReference>
<dbReference type="PANTHER" id="PTHR23028:SF53">
    <property type="entry name" value="ACYL_TRANSF_3 DOMAIN-CONTAINING PROTEIN"/>
    <property type="match status" value="1"/>
</dbReference>
<sequence>MPRHLPGLDGVRAVAVLMVIAGHASRLPGFPEAMKALLVVDIDELGVTVFFVLSGFLITTLLIDERERTGRVSLRDFYARRTIRIFPAAYAYMAVVALAAHAGLVVLAPGDMLHALTYTMNYHHEAAWTLGHLWSLAVEEQFYLLWPLAFVWAGRRALVVALLVLCAAPLLRVVGWVVLPFPHEGLDRQFQFVCDALATGCVLALVARQVGLQRLGAMVPGRLVVLAPVVALAAAAWKDRPSFYLPLGVTMIHVAIAACILWVVANPSARVGRALNSRVAVVIGVMSYSLYLWQQLFLDPDTFSATLATRLLLVLGAAAASFHLVEKPLMALRSRYRP</sequence>
<evidence type="ECO:0000313" key="3">
    <source>
        <dbReference type="EMBL" id="MBD7988424.1"/>
    </source>
</evidence>
<keyword evidence="1" id="KW-1133">Transmembrane helix</keyword>
<comment type="caution">
    <text evidence="3">The sequence shown here is derived from an EMBL/GenBank/DDBJ whole genome shotgun (WGS) entry which is preliminary data.</text>
</comment>
<gene>
    <name evidence="3" type="ORF">H9645_10335</name>
</gene>
<keyword evidence="1" id="KW-0812">Transmembrane</keyword>
<feature type="transmembrane region" description="Helical" evidence="1">
    <location>
        <begin position="305"/>
        <end position="325"/>
    </location>
</feature>
<dbReference type="RefSeq" id="WP_191729614.1">
    <property type="nucleotide sequence ID" value="NZ_JACSQJ010000005.1"/>
</dbReference>
<evidence type="ECO:0000259" key="2">
    <source>
        <dbReference type="Pfam" id="PF01757"/>
    </source>
</evidence>
<feature type="transmembrane region" description="Helical" evidence="1">
    <location>
        <begin position="275"/>
        <end position="293"/>
    </location>
</feature>
<dbReference type="GO" id="GO:0016746">
    <property type="term" value="F:acyltransferase activity"/>
    <property type="evidence" value="ECO:0007669"/>
    <property type="project" value="UniProtKB-KW"/>
</dbReference>
<evidence type="ECO:0000256" key="1">
    <source>
        <dbReference type="SAM" id="Phobius"/>
    </source>
</evidence>
<evidence type="ECO:0000313" key="4">
    <source>
        <dbReference type="Proteomes" id="UP000647183"/>
    </source>
</evidence>
<feature type="transmembrane region" description="Helical" evidence="1">
    <location>
        <begin position="7"/>
        <end position="25"/>
    </location>
</feature>
<organism evidence="3 4">
    <name type="scientific">Luteimonas colneyensis</name>
    <dbReference type="NCBI Taxonomy" id="2762230"/>
    <lineage>
        <taxon>Bacteria</taxon>
        <taxon>Pseudomonadati</taxon>
        <taxon>Pseudomonadota</taxon>
        <taxon>Gammaproteobacteria</taxon>
        <taxon>Lysobacterales</taxon>
        <taxon>Lysobacteraceae</taxon>
        <taxon>Luteimonas</taxon>
    </lineage>
</organism>
<keyword evidence="3" id="KW-0012">Acyltransferase</keyword>
<proteinExistence type="predicted"/>